<proteinExistence type="predicted"/>
<keyword evidence="2" id="KW-1185">Reference proteome</keyword>
<evidence type="ECO:0000313" key="2">
    <source>
        <dbReference type="Proteomes" id="UP000308489"/>
    </source>
</evidence>
<name>A0A4V6KDW0_HATHI</name>
<dbReference type="OrthoDB" id="9844246at2"/>
<dbReference type="AlphaFoldDB" id="A0A4V6KDW0"/>
<dbReference type="Proteomes" id="UP000308489">
    <property type="component" value="Chromosome 1"/>
</dbReference>
<accession>A0A4V6KDW0</accession>
<evidence type="ECO:0000313" key="1">
    <source>
        <dbReference type="EMBL" id="VTQ90497.1"/>
    </source>
</evidence>
<dbReference type="KEGG" id="hhw:NCTC503_01612"/>
<sequence length="173" mass="19830">MKNIIRNILIAFVGLALVFYGVGKVANIFTKKESFKKIAATKKLNPKDSLIETVKVNITNSKFNWAELKKKEGNDKKETLFININTKSKENIEKDILKVITKLQKSKLKDNLQGVNFEINKIETNDKGEDLELGKVGVFYISARELNKLSLDELKEKGAFNLKNVYKYWDKSK</sequence>
<dbReference type="EMBL" id="LR590481">
    <property type="protein sequence ID" value="VTQ90497.1"/>
    <property type="molecule type" value="Genomic_DNA"/>
</dbReference>
<gene>
    <name evidence="1" type="ORF">NCTC503_01612</name>
</gene>
<dbReference type="RefSeq" id="WP_138210247.1">
    <property type="nucleotide sequence ID" value="NZ_CBCRUQ010000018.1"/>
</dbReference>
<organism evidence="1 2">
    <name type="scientific">Hathewaya histolytica</name>
    <name type="common">Clostridium histolyticum</name>
    <dbReference type="NCBI Taxonomy" id="1498"/>
    <lineage>
        <taxon>Bacteria</taxon>
        <taxon>Bacillati</taxon>
        <taxon>Bacillota</taxon>
        <taxon>Clostridia</taxon>
        <taxon>Eubacteriales</taxon>
        <taxon>Clostridiaceae</taxon>
        <taxon>Hathewaya</taxon>
    </lineage>
</organism>
<protein>
    <submittedName>
        <fullName evidence="1">Uncharacterized protein</fullName>
    </submittedName>
</protein>
<reference evidence="1 2" key="1">
    <citation type="submission" date="2019-05" db="EMBL/GenBank/DDBJ databases">
        <authorList>
            <consortium name="Pathogen Informatics"/>
        </authorList>
    </citation>
    <scope>NUCLEOTIDE SEQUENCE [LARGE SCALE GENOMIC DNA]</scope>
    <source>
        <strain evidence="1 2">NCTC503</strain>
    </source>
</reference>